<name>A0A429ZXI1_9ENTE</name>
<feature type="region of interest" description="Disordered" evidence="11">
    <location>
        <begin position="429"/>
        <end position="526"/>
    </location>
</feature>
<keyword evidence="5 9" id="KW-0067">ATP-binding</keyword>
<protein>
    <recommendedName>
        <fullName evidence="9">DEAD-box ATP-dependent RNA helicase CshA</fullName>
        <ecNumber evidence="9">3.6.4.13</ecNumber>
    </recommendedName>
</protein>
<dbReference type="HAMAP" id="MF_01493">
    <property type="entry name" value="DEAD_helicase_CshA"/>
    <property type="match status" value="1"/>
</dbReference>
<keyword evidence="3 9" id="KW-0378">Hydrolase</keyword>
<dbReference type="EMBL" id="NGJS01000009">
    <property type="protein sequence ID" value="RST98578.1"/>
    <property type="molecule type" value="Genomic_DNA"/>
</dbReference>
<dbReference type="PANTHER" id="PTHR47963">
    <property type="entry name" value="DEAD-BOX ATP-DEPENDENT RNA HELICASE 47, MITOCHONDRIAL"/>
    <property type="match status" value="1"/>
</dbReference>
<dbReference type="InterPro" id="IPR000629">
    <property type="entry name" value="RNA-helicase_DEAD-box_CS"/>
</dbReference>
<dbReference type="Pfam" id="PF00270">
    <property type="entry name" value="DEAD"/>
    <property type="match status" value="1"/>
</dbReference>
<dbReference type="PROSITE" id="PS51194">
    <property type="entry name" value="HELICASE_CTER"/>
    <property type="match status" value="1"/>
</dbReference>
<dbReference type="AlphaFoldDB" id="A0A429ZXI1"/>
<evidence type="ECO:0000256" key="7">
    <source>
        <dbReference type="ARBA" id="ARBA00023016"/>
    </source>
</evidence>
<dbReference type="InterPro" id="IPR044742">
    <property type="entry name" value="DEAD/DEAH_RhlB"/>
</dbReference>
<gene>
    <name evidence="9" type="primary">cshA</name>
    <name evidence="15" type="ORF">CBF37_07325</name>
</gene>
<comment type="catalytic activity">
    <reaction evidence="8 9">
        <text>ATP + H2O = ADP + phosphate + H(+)</text>
        <dbReference type="Rhea" id="RHEA:13065"/>
        <dbReference type="ChEBI" id="CHEBI:15377"/>
        <dbReference type="ChEBI" id="CHEBI:15378"/>
        <dbReference type="ChEBI" id="CHEBI:30616"/>
        <dbReference type="ChEBI" id="CHEBI:43474"/>
        <dbReference type="ChEBI" id="CHEBI:456216"/>
        <dbReference type="EC" id="3.6.4.13"/>
    </reaction>
</comment>
<dbReference type="InterPro" id="IPR001650">
    <property type="entry name" value="Helicase_C-like"/>
</dbReference>
<dbReference type="GO" id="GO:0033592">
    <property type="term" value="F:RNA strand annealing activity"/>
    <property type="evidence" value="ECO:0007669"/>
    <property type="project" value="TreeGrafter"/>
</dbReference>
<keyword evidence="16" id="KW-1185">Reference proteome</keyword>
<dbReference type="GO" id="GO:0005840">
    <property type="term" value="C:ribosome"/>
    <property type="evidence" value="ECO:0007669"/>
    <property type="project" value="TreeGrafter"/>
</dbReference>
<sequence length="526" mass="58709">MKFSELHLDENIMKAIETIGFEEATPIQSETIPLALEGKDVIGQAQTGTGKTAAFGIPMLQKIDTSNPVLQGLVIAPTRELAIQTQEELYRLGKDKKIKVQAVYGGADIGRQIRSLKNKPHIVVGTPGRLIDHINRRTLKLGTVETLVLDEADEMLNMGFLEDIETIIAKVPENRQTLLFSATMPDSIKRIGVKFMKNPDHIKIKAKEMTANLIDQYYVRCKEYEKFDVMTRLFDIQNPELTIVFGRTKRRVDELARGLEMRGYKAEGIHGDLPQHKRMSILRAFKNGELDILVATDVAARGLDISGVSHVYNYDIPQDPESYVHRIGRTGRAGKEGMSVTFVTPNEMSYLHVIEDLTKKRMSTLRPPSKAEAFKGQLGIALKEIENQLAANGLEKYQEAASDLLEDYSAENIAALLIKQISKDDAAEVPVKITPERPLPSGKRRSNNRGGNRSNNNRGGNRGGRGGNNSRGDNRDHRNGGKRDNWKNKEQGQGNKNNSKRNYKGKDNKSGGKDKGRGFVIRNNDK</sequence>
<accession>A0A429ZXI1</accession>
<dbReference type="GO" id="GO:0003724">
    <property type="term" value="F:RNA helicase activity"/>
    <property type="evidence" value="ECO:0007669"/>
    <property type="project" value="UniProtKB-UniRule"/>
</dbReference>
<evidence type="ECO:0000259" key="12">
    <source>
        <dbReference type="PROSITE" id="PS51192"/>
    </source>
</evidence>
<feature type="compositionally biased region" description="Basic and acidic residues" evidence="11">
    <location>
        <begin position="472"/>
        <end position="490"/>
    </location>
</feature>
<evidence type="ECO:0000259" key="14">
    <source>
        <dbReference type="PROSITE" id="PS51195"/>
    </source>
</evidence>
<dbReference type="SMART" id="SM00490">
    <property type="entry name" value="HELICc"/>
    <property type="match status" value="1"/>
</dbReference>
<comment type="function">
    <text evidence="9">DEAD-box RNA helicase possibly involved in RNA degradation. Unwinds dsRNA in both 5'- and 3'-directions, has RNA-dependent ATPase activity.</text>
</comment>
<reference evidence="15 16" key="1">
    <citation type="submission" date="2017-05" db="EMBL/GenBank/DDBJ databases">
        <title>Vagococcus spp. assemblies.</title>
        <authorList>
            <person name="Gulvik C.A."/>
        </authorList>
    </citation>
    <scope>NUCLEOTIDE SEQUENCE [LARGE SCALE GENOMIC DNA]</scope>
    <source>
        <strain evidence="15 16">SS1995</strain>
    </source>
</reference>
<dbReference type="InterPro" id="IPR014014">
    <property type="entry name" value="RNA_helicase_DEAD_Q_motif"/>
</dbReference>
<dbReference type="CDD" id="cd00268">
    <property type="entry name" value="DEADc"/>
    <property type="match status" value="1"/>
</dbReference>
<feature type="compositionally biased region" description="Low complexity" evidence="11">
    <location>
        <begin position="448"/>
        <end position="459"/>
    </location>
</feature>
<evidence type="ECO:0000256" key="10">
    <source>
        <dbReference type="PROSITE-ProRule" id="PRU00552"/>
    </source>
</evidence>
<evidence type="ECO:0000313" key="16">
    <source>
        <dbReference type="Proteomes" id="UP000287857"/>
    </source>
</evidence>
<dbReference type="CDD" id="cd18787">
    <property type="entry name" value="SF2_C_DEAD"/>
    <property type="match status" value="1"/>
</dbReference>
<feature type="domain" description="Helicase ATP-binding" evidence="12">
    <location>
        <begin position="32"/>
        <end position="202"/>
    </location>
</feature>
<dbReference type="FunFam" id="3.40.50.300:FF:000108">
    <property type="entry name" value="ATP-dependent RNA helicase RhlE"/>
    <property type="match status" value="1"/>
</dbReference>
<dbReference type="SMART" id="SM00487">
    <property type="entry name" value="DEXDc"/>
    <property type="match status" value="1"/>
</dbReference>
<evidence type="ECO:0000256" key="2">
    <source>
        <dbReference type="ARBA" id="ARBA00022741"/>
    </source>
</evidence>
<dbReference type="GO" id="GO:0006401">
    <property type="term" value="P:RNA catabolic process"/>
    <property type="evidence" value="ECO:0007669"/>
    <property type="project" value="UniProtKB-UniRule"/>
</dbReference>
<dbReference type="SUPFAM" id="SSF52540">
    <property type="entry name" value="P-loop containing nucleoside triphosphate hydrolases"/>
    <property type="match status" value="1"/>
</dbReference>
<dbReference type="Pfam" id="PF00271">
    <property type="entry name" value="Helicase_C"/>
    <property type="match status" value="1"/>
</dbReference>
<evidence type="ECO:0000313" key="15">
    <source>
        <dbReference type="EMBL" id="RST98578.1"/>
    </source>
</evidence>
<evidence type="ECO:0000256" key="4">
    <source>
        <dbReference type="ARBA" id="ARBA00022806"/>
    </source>
</evidence>
<comment type="similarity">
    <text evidence="9">Belongs to the DEAD box helicase family. CshA subfamily.</text>
</comment>
<feature type="short sequence motif" description="Q motif" evidence="10">
    <location>
        <begin position="1"/>
        <end position="29"/>
    </location>
</feature>
<dbReference type="GO" id="GO:0016887">
    <property type="term" value="F:ATP hydrolysis activity"/>
    <property type="evidence" value="ECO:0007669"/>
    <property type="project" value="RHEA"/>
</dbReference>
<evidence type="ECO:0000256" key="6">
    <source>
        <dbReference type="ARBA" id="ARBA00022884"/>
    </source>
</evidence>
<dbReference type="InterPro" id="IPR014001">
    <property type="entry name" value="Helicase_ATP-bd"/>
</dbReference>
<dbReference type="PROSITE" id="PS51192">
    <property type="entry name" value="HELICASE_ATP_BIND_1"/>
    <property type="match status" value="1"/>
</dbReference>
<keyword evidence="6 9" id="KW-0694">RNA-binding</keyword>
<dbReference type="InterPro" id="IPR030880">
    <property type="entry name" value="DEAD_helicase_CshA"/>
</dbReference>
<comment type="caution">
    <text evidence="15">The sequence shown here is derived from an EMBL/GenBank/DDBJ whole genome shotgun (WGS) entry which is preliminary data.</text>
</comment>
<dbReference type="RefSeq" id="WP_125984111.1">
    <property type="nucleotide sequence ID" value="NZ_NGJS01000009.1"/>
</dbReference>
<keyword evidence="4 9" id="KW-0347">Helicase</keyword>
<dbReference type="PROSITE" id="PS00039">
    <property type="entry name" value="DEAD_ATP_HELICASE"/>
    <property type="match status" value="1"/>
</dbReference>
<keyword evidence="7 9" id="KW-0346">Stress response</keyword>
<dbReference type="GO" id="GO:0009409">
    <property type="term" value="P:response to cold"/>
    <property type="evidence" value="ECO:0007669"/>
    <property type="project" value="TreeGrafter"/>
</dbReference>
<dbReference type="GO" id="GO:0005524">
    <property type="term" value="F:ATP binding"/>
    <property type="evidence" value="ECO:0007669"/>
    <property type="project" value="UniProtKB-UniRule"/>
</dbReference>
<dbReference type="Gene3D" id="3.40.50.300">
    <property type="entry name" value="P-loop containing nucleotide triphosphate hydrolases"/>
    <property type="match status" value="2"/>
</dbReference>
<dbReference type="InterPro" id="IPR050547">
    <property type="entry name" value="DEAD_box_RNA_helicases"/>
</dbReference>
<dbReference type="PROSITE" id="PS51195">
    <property type="entry name" value="Q_MOTIF"/>
    <property type="match status" value="1"/>
</dbReference>
<evidence type="ECO:0000256" key="9">
    <source>
        <dbReference type="HAMAP-Rule" id="MF_01493"/>
    </source>
</evidence>
<evidence type="ECO:0000256" key="3">
    <source>
        <dbReference type="ARBA" id="ARBA00022801"/>
    </source>
</evidence>
<feature type="domain" description="Helicase C-terminal" evidence="13">
    <location>
        <begin position="213"/>
        <end position="373"/>
    </location>
</feature>
<keyword evidence="2 9" id="KW-0547">Nucleotide-binding</keyword>
<dbReference type="GO" id="GO:0005829">
    <property type="term" value="C:cytosol"/>
    <property type="evidence" value="ECO:0007669"/>
    <property type="project" value="TreeGrafter"/>
</dbReference>
<feature type="compositionally biased region" description="Basic and acidic residues" evidence="11">
    <location>
        <begin position="504"/>
        <end position="526"/>
    </location>
</feature>
<keyword evidence="1 9" id="KW-0963">Cytoplasm</keyword>
<dbReference type="PANTHER" id="PTHR47963:SF5">
    <property type="entry name" value="DEAD-BOX ATP-DEPENDENT RNA HELICASE CSHA"/>
    <property type="match status" value="1"/>
</dbReference>
<feature type="domain" description="DEAD-box RNA helicase Q" evidence="14">
    <location>
        <begin position="1"/>
        <end position="29"/>
    </location>
</feature>
<dbReference type="InterPro" id="IPR011545">
    <property type="entry name" value="DEAD/DEAH_box_helicase_dom"/>
</dbReference>
<evidence type="ECO:0000256" key="8">
    <source>
        <dbReference type="ARBA" id="ARBA00047984"/>
    </source>
</evidence>
<comment type="subunit">
    <text evidence="9">Oligomerizes, may be a member of the RNA degradosome.</text>
</comment>
<proteinExistence type="inferred from homology"/>
<evidence type="ECO:0000256" key="1">
    <source>
        <dbReference type="ARBA" id="ARBA00022490"/>
    </source>
</evidence>
<evidence type="ECO:0000259" key="13">
    <source>
        <dbReference type="PROSITE" id="PS51194"/>
    </source>
</evidence>
<dbReference type="OrthoDB" id="9805696at2"/>
<evidence type="ECO:0000256" key="11">
    <source>
        <dbReference type="SAM" id="MobiDB-lite"/>
    </source>
</evidence>
<dbReference type="InterPro" id="IPR027417">
    <property type="entry name" value="P-loop_NTPase"/>
</dbReference>
<comment type="subcellular location">
    <subcellularLocation>
        <location evidence="9">Cytoplasm</location>
    </subcellularLocation>
</comment>
<dbReference type="EC" id="3.6.4.13" evidence="9"/>
<evidence type="ECO:0000256" key="5">
    <source>
        <dbReference type="ARBA" id="ARBA00022840"/>
    </source>
</evidence>
<organism evidence="15 16">
    <name type="scientific">Vagococcus vulneris</name>
    <dbReference type="NCBI Taxonomy" id="1977869"/>
    <lineage>
        <taxon>Bacteria</taxon>
        <taxon>Bacillati</taxon>
        <taxon>Bacillota</taxon>
        <taxon>Bacilli</taxon>
        <taxon>Lactobacillales</taxon>
        <taxon>Enterococcaceae</taxon>
        <taxon>Vagococcus</taxon>
    </lineage>
</organism>
<feature type="compositionally biased region" description="Gly residues" evidence="11">
    <location>
        <begin position="460"/>
        <end position="469"/>
    </location>
</feature>
<dbReference type="Proteomes" id="UP000287857">
    <property type="component" value="Unassembled WGS sequence"/>
</dbReference>